<reference evidence="3" key="1">
    <citation type="journal article" date="2019" name="Int. J. Syst. Evol. Microbiol.">
        <title>The Global Catalogue of Microorganisms (GCM) 10K type strain sequencing project: providing services to taxonomists for standard genome sequencing and annotation.</title>
        <authorList>
            <consortium name="The Broad Institute Genomics Platform"/>
            <consortium name="The Broad Institute Genome Sequencing Center for Infectious Disease"/>
            <person name="Wu L."/>
            <person name="Ma J."/>
        </authorList>
    </citation>
    <scope>NUCLEOTIDE SEQUENCE [LARGE SCALE GENOMIC DNA]</scope>
    <source>
        <strain evidence="3">JCM 19212</strain>
    </source>
</reference>
<sequence length="155" mass="16704">MTGAMPLCSRLLFTMELSVGAFLTVGGPEGSARRIANVSGGTFDGERMRGIVLPDGTDWQTLRGDGAVMLDARVVLKAQDGALIAMTYAGIRHGPPDVMARLTRGEHVDAGSYYFRIAPTFATSDPHYEWLNRIVAVGTGQRLPGGPRYDVHEIL</sequence>
<evidence type="ECO:0000313" key="3">
    <source>
        <dbReference type="Proteomes" id="UP001501083"/>
    </source>
</evidence>
<dbReference type="InterPro" id="IPR020915">
    <property type="entry name" value="UPF0311"/>
</dbReference>
<protein>
    <recommendedName>
        <fullName evidence="1">UPF0311 protein GCM10025759_14840</fullName>
    </recommendedName>
</protein>
<dbReference type="Gene3D" id="2.40.160.20">
    <property type="match status" value="1"/>
</dbReference>
<comment type="similarity">
    <text evidence="1">Belongs to the UPF0311 family.</text>
</comment>
<evidence type="ECO:0000256" key="1">
    <source>
        <dbReference type="HAMAP-Rule" id="MF_00775"/>
    </source>
</evidence>
<dbReference type="EMBL" id="BAABKY010000002">
    <property type="protein sequence ID" value="GAA5073536.1"/>
    <property type="molecule type" value="Genomic_DNA"/>
</dbReference>
<comment type="caution">
    <text evidence="2">The sequence shown here is derived from an EMBL/GenBank/DDBJ whole genome shotgun (WGS) entry which is preliminary data.</text>
</comment>
<dbReference type="Proteomes" id="UP001501083">
    <property type="component" value="Unassembled WGS sequence"/>
</dbReference>
<dbReference type="RefSeq" id="WP_199244512.1">
    <property type="nucleotide sequence ID" value="NZ_BAABKY010000002.1"/>
</dbReference>
<accession>A0ABP9LCN9</accession>
<keyword evidence="3" id="KW-1185">Reference proteome</keyword>
<organism evidence="2 3">
    <name type="scientific">Lysobacter panacisoli</name>
    <dbReference type="NCBI Taxonomy" id="1255263"/>
    <lineage>
        <taxon>Bacteria</taxon>
        <taxon>Pseudomonadati</taxon>
        <taxon>Pseudomonadota</taxon>
        <taxon>Gammaproteobacteria</taxon>
        <taxon>Lysobacterales</taxon>
        <taxon>Lysobacteraceae</taxon>
        <taxon>Lysobacter</taxon>
    </lineage>
</organism>
<dbReference type="Pfam" id="PF11578">
    <property type="entry name" value="DUF3237"/>
    <property type="match status" value="1"/>
</dbReference>
<name>A0ABP9LCN9_9GAMM</name>
<dbReference type="PANTHER" id="PTHR37315">
    <property type="entry name" value="UPF0311 PROTEIN BLR7842"/>
    <property type="match status" value="1"/>
</dbReference>
<dbReference type="HAMAP" id="MF_00775">
    <property type="entry name" value="UPF0311"/>
    <property type="match status" value="1"/>
</dbReference>
<dbReference type="PANTHER" id="PTHR37315:SF1">
    <property type="entry name" value="UPF0311 PROTEIN BLR7842"/>
    <property type="match status" value="1"/>
</dbReference>
<gene>
    <name evidence="2" type="ORF">GCM10025759_14840</name>
</gene>
<proteinExistence type="inferred from homology"/>
<evidence type="ECO:0000313" key="2">
    <source>
        <dbReference type="EMBL" id="GAA5073536.1"/>
    </source>
</evidence>